<feature type="region of interest" description="Disordered" evidence="1">
    <location>
        <begin position="266"/>
        <end position="292"/>
    </location>
</feature>
<feature type="compositionally biased region" description="Basic and acidic residues" evidence="1">
    <location>
        <begin position="266"/>
        <end position="275"/>
    </location>
</feature>
<sequence>MHFISQGMLLIATIATLLLLANAARGESVHAAAKVGEESEISMSYQTADQTSDGSSGSSSGRDAVVERVIGVREGGSELEFDLPKKATAEERARNWQFPVRVFKPTSGSMELLNRSELEERIEGWLKAAGWTRAACGRWIFTWAAFRIECEPESVIELVESYDLGSAGMQAGDTYRDAKARSPGVLTRKSTGPDGATFAVVLEIDPDVFRRARAESDVALGEMTQKPVTLDAALRERAQEEVSGTISVTMDTDLAGNIWRRTKVTKVETKGRNGRTESQTVSETVERRPVQH</sequence>
<accession>A0ABX0AB43</accession>
<dbReference type="Proteomes" id="UP001429354">
    <property type="component" value="Unassembled WGS sequence"/>
</dbReference>
<evidence type="ECO:0000256" key="1">
    <source>
        <dbReference type="SAM" id="MobiDB-lite"/>
    </source>
</evidence>
<evidence type="ECO:0008006" key="4">
    <source>
        <dbReference type="Google" id="ProtNLM"/>
    </source>
</evidence>
<evidence type="ECO:0000313" key="2">
    <source>
        <dbReference type="EMBL" id="NDK37867.1"/>
    </source>
</evidence>
<proteinExistence type="predicted"/>
<feature type="region of interest" description="Disordered" evidence="1">
    <location>
        <begin position="40"/>
        <end position="62"/>
    </location>
</feature>
<keyword evidence="3" id="KW-1185">Reference proteome</keyword>
<reference evidence="2 3" key="1">
    <citation type="submission" date="2018-07" db="EMBL/GenBank/DDBJ databases">
        <title>Whole genome Sequencing of Pseudoxanthomonas gei KCTC 32298 (T).</title>
        <authorList>
            <person name="Kumar S."/>
            <person name="Bansal K."/>
            <person name="Kaur A."/>
            <person name="Patil P."/>
            <person name="Sharma S."/>
            <person name="Patil P.B."/>
        </authorList>
    </citation>
    <scope>NUCLEOTIDE SEQUENCE [LARGE SCALE GENOMIC DNA]</scope>
    <source>
        <strain evidence="2 3">KCTC 32298</strain>
    </source>
</reference>
<organism evidence="2 3">
    <name type="scientific">Pseudoxanthomonas gei</name>
    <dbReference type="NCBI Taxonomy" id="1383030"/>
    <lineage>
        <taxon>Bacteria</taxon>
        <taxon>Pseudomonadati</taxon>
        <taxon>Pseudomonadota</taxon>
        <taxon>Gammaproteobacteria</taxon>
        <taxon>Lysobacterales</taxon>
        <taxon>Lysobacteraceae</taxon>
        <taxon>Pseudoxanthomonas</taxon>
    </lineage>
</organism>
<gene>
    <name evidence="2" type="ORF">DT603_03320</name>
</gene>
<comment type="caution">
    <text evidence="2">The sequence shown here is derived from an EMBL/GenBank/DDBJ whole genome shotgun (WGS) entry which is preliminary data.</text>
</comment>
<protein>
    <recommendedName>
        <fullName evidence="4">Secreted protein</fullName>
    </recommendedName>
</protein>
<dbReference type="EMBL" id="QOVG01000002">
    <property type="protein sequence ID" value="NDK37867.1"/>
    <property type="molecule type" value="Genomic_DNA"/>
</dbReference>
<evidence type="ECO:0000313" key="3">
    <source>
        <dbReference type="Proteomes" id="UP001429354"/>
    </source>
</evidence>
<name>A0ABX0AB43_9GAMM</name>
<feature type="compositionally biased region" description="Low complexity" evidence="1">
    <location>
        <begin position="52"/>
        <end position="61"/>
    </location>
</feature>
<feature type="compositionally biased region" description="Polar residues" evidence="1">
    <location>
        <begin position="41"/>
        <end position="51"/>
    </location>
</feature>